<dbReference type="EMBL" id="LJZO01000024">
    <property type="protein sequence ID" value="ROV95310.1"/>
    <property type="molecule type" value="Genomic_DNA"/>
</dbReference>
<evidence type="ECO:0000256" key="1">
    <source>
        <dbReference type="SAM" id="MobiDB-lite"/>
    </source>
</evidence>
<evidence type="ECO:0000313" key="4">
    <source>
        <dbReference type="Proteomes" id="UP000284375"/>
    </source>
</evidence>
<keyword evidence="4" id="KW-1185">Reference proteome</keyword>
<evidence type="ECO:0000313" key="3">
    <source>
        <dbReference type="EMBL" id="ROV95310.1"/>
    </source>
</evidence>
<keyword evidence="2" id="KW-1133">Transmembrane helix</keyword>
<feature type="compositionally biased region" description="Acidic residues" evidence="1">
    <location>
        <begin position="95"/>
        <end position="108"/>
    </location>
</feature>
<reference evidence="3 4" key="1">
    <citation type="submission" date="2015-09" db="EMBL/GenBank/DDBJ databases">
        <title>Host preference determinants of Valsa canker pathogens revealed by comparative genomics.</title>
        <authorList>
            <person name="Yin Z."/>
            <person name="Huang L."/>
        </authorList>
    </citation>
    <scope>NUCLEOTIDE SEQUENCE [LARGE SCALE GENOMIC DNA]</scope>
    <source>
        <strain evidence="3 4">YSFL</strain>
    </source>
</reference>
<keyword evidence="2" id="KW-0812">Transmembrane</keyword>
<evidence type="ECO:0000256" key="2">
    <source>
        <dbReference type="SAM" id="Phobius"/>
    </source>
</evidence>
<comment type="caution">
    <text evidence="3">The sequence shown here is derived from an EMBL/GenBank/DDBJ whole genome shotgun (WGS) entry which is preliminary data.</text>
</comment>
<feature type="region of interest" description="Disordered" evidence="1">
    <location>
        <begin position="65"/>
        <end position="126"/>
    </location>
</feature>
<dbReference type="AlphaFoldDB" id="A0A423VWE9"/>
<name>A0A423VWE9_CYTCH</name>
<keyword evidence="2" id="KW-0472">Membrane</keyword>
<sequence>MPPQCVSCNNQPNDNDSLGGAASEGAVTPVVIGIIVGTVGVFVVVLCALFYCVKLENERSLRIKDDNDNEDDKIEARPRTSEDGDGRAMHVANDDDKDDDDNDDDNDDQTLGRGRRPPSSTVATEGVQTCAEEVVVGVAVEKRGLFKWVGKRGAGTGNGAPPDSSPVTVIEMV</sequence>
<accession>A0A423VWE9</accession>
<dbReference type="Proteomes" id="UP000284375">
    <property type="component" value="Unassembled WGS sequence"/>
</dbReference>
<feature type="transmembrane region" description="Helical" evidence="2">
    <location>
        <begin position="30"/>
        <end position="53"/>
    </location>
</feature>
<dbReference type="OrthoDB" id="5238582at2759"/>
<gene>
    <name evidence="3" type="ORF">VSDG_06009</name>
</gene>
<organism evidence="3 4">
    <name type="scientific">Cytospora chrysosperma</name>
    <name type="common">Cytospora canker fungus</name>
    <name type="synonym">Sphaeria chrysosperma</name>
    <dbReference type="NCBI Taxonomy" id="252740"/>
    <lineage>
        <taxon>Eukaryota</taxon>
        <taxon>Fungi</taxon>
        <taxon>Dikarya</taxon>
        <taxon>Ascomycota</taxon>
        <taxon>Pezizomycotina</taxon>
        <taxon>Sordariomycetes</taxon>
        <taxon>Sordariomycetidae</taxon>
        <taxon>Diaporthales</taxon>
        <taxon>Cytosporaceae</taxon>
        <taxon>Cytospora</taxon>
    </lineage>
</organism>
<feature type="compositionally biased region" description="Basic and acidic residues" evidence="1">
    <location>
        <begin position="74"/>
        <end position="94"/>
    </location>
</feature>
<protein>
    <submittedName>
        <fullName evidence="3">Uncharacterized protein</fullName>
    </submittedName>
</protein>
<proteinExistence type="predicted"/>